<dbReference type="Gramene" id="KQJ88128">
    <property type="protein sequence ID" value="KQJ88128"/>
    <property type="gene ID" value="BRADI_4g15720v3"/>
</dbReference>
<proteinExistence type="inferred from homology"/>
<evidence type="ECO:0000313" key="15">
    <source>
        <dbReference type="EMBL" id="KQJ88128.1"/>
    </source>
</evidence>
<feature type="domain" description="GATA-type" evidence="13">
    <location>
        <begin position="193"/>
        <end position="249"/>
    </location>
</feature>
<organism evidence="15">
    <name type="scientific">Brachypodium distachyon</name>
    <name type="common">Purple false brome</name>
    <name type="synonym">Trachynia distachya</name>
    <dbReference type="NCBI Taxonomy" id="15368"/>
    <lineage>
        <taxon>Eukaryota</taxon>
        <taxon>Viridiplantae</taxon>
        <taxon>Streptophyta</taxon>
        <taxon>Embryophyta</taxon>
        <taxon>Tracheophyta</taxon>
        <taxon>Spermatophyta</taxon>
        <taxon>Magnoliopsida</taxon>
        <taxon>Liliopsida</taxon>
        <taxon>Poales</taxon>
        <taxon>Poaceae</taxon>
        <taxon>BOP clade</taxon>
        <taxon>Pooideae</taxon>
        <taxon>Stipodae</taxon>
        <taxon>Brachypodieae</taxon>
        <taxon>Brachypodium</taxon>
    </lineage>
</organism>
<evidence type="ECO:0000259" key="13">
    <source>
        <dbReference type="PROSITE" id="PS50114"/>
    </source>
</evidence>
<feature type="domain" description="Tify" evidence="14">
    <location>
        <begin position="75"/>
        <end position="110"/>
    </location>
</feature>
<dbReference type="PANTHER" id="PTHR46125:SF23">
    <property type="entry name" value="OS11G0572901 PROTEIN"/>
    <property type="match status" value="1"/>
</dbReference>
<keyword evidence="5 12" id="KW-0863">Zinc-finger</keyword>
<dbReference type="OMA" id="MWANSRK"/>
<dbReference type="InParanoid" id="I1IKY1"/>
<dbReference type="PROSITE" id="PS51320">
    <property type="entry name" value="TIFY"/>
    <property type="match status" value="1"/>
</dbReference>
<evidence type="ECO:0000256" key="9">
    <source>
        <dbReference type="ARBA" id="ARBA00023159"/>
    </source>
</evidence>
<keyword evidence="8" id="KW-0238">DNA-binding</keyword>
<dbReference type="CDD" id="cd00202">
    <property type="entry name" value="ZnF_GATA"/>
    <property type="match status" value="1"/>
</dbReference>
<evidence type="ECO:0000259" key="14">
    <source>
        <dbReference type="PROSITE" id="PS51320"/>
    </source>
</evidence>
<dbReference type="EMBL" id="CM000883">
    <property type="protein sequence ID" value="KQJ88128.1"/>
    <property type="molecule type" value="Genomic_DNA"/>
</dbReference>
<dbReference type="SMART" id="SM00401">
    <property type="entry name" value="ZnF_GATA"/>
    <property type="match status" value="1"/>
</dbReference>
<comment type="similarity">
    <text evidence="3">Belongs to the type IV zinc-finger family. Class C subfamily.</text>
</comment>
<evidence type="ECO:0000256" key="4">
    <source>
        <dbReference type="ARBA" id="ARBA00022723"/>
    </source>
</evidence>
<dbReference type="EnsemblPlants" id="KQJ88128">
    <property type="protein sequence ID" value="KQJ88128"/>
    <property type="gene ID" value="BRADI_4g15720v3"/>
</dbReference>
<name>I1IKY1_BRADI</name>
<protein>
    <recommendedName>
        <fullName evidence="18">CCT domain-containing protein</fullName>
    </recommendedName>
</protein>
<dbReference type="HOGENOM" id="CLU_1043473_0_0_1"/>
<dbReference type="InterPro" id="IPR000679">
    <property type="entry name" value="Znf_GATA"/>
</dbReference>
<evidence type="ECO:0000256" key="6">
    <source>
        <dbReference type="ARBA" id="ARBA00022833"/>
    </source>
</evidence>
<dbReference type="PANTHER" id="PTHR46125">
    <property type="entry name" value="GATA TRANSCRIPTION FACTOR 28"/>
    <property type="match status" value="1"/>
</dbReference>
<dbReference type="InterPro" id="IPR010402">
    <property type="entry name" value="CCT_domain"/>
</dbReference>
<dbReference type="GO" id="GO:0008270">
    <property type="term" value="F:zinc ion binding"/>
    <property type="evidence" value="ECO:0007669"/>
    <property type="project" value="UniProtKB-KW"/>
</dbReference>
<dbReference type="Pfam" id="PF06200">
    <property type="entry name" value="tify"/>
    <property type="match status" value="1"/>
</dbReference>
<dbReference type="InterPro" id="IPR045280">
    <property type="entry name" value="TIFY-like"/>
</dbReference>
<keyword evidence="9" id="KW-0010">Activator</keyword>
<dbReference type="SUPFAM" id="SSF57716">
    <property type="entry name" value="Glucocorticoid receptor-like (DNA-binding domain)"/>
    <property type="match status" value="1"/>
</dbReference>
<dbReference type="PROSITE" id="PS00344">
    <property type="entry name" value="GATA_ZN_FINGER_1"/>
    <property type="match status" value="1"/>
</dbReference>
<dbReference type="AlphaFoldDB" id="I1IKY1"/>
<evidence type="ECO:0008006" key="18">
    <source>
        <dbReference type="Google" id="ProtNLM"/>
    </source>
</evidence>
<dbReference type="OrthoDB" id="2162994at2759"/>
<evidence type="ECO:0000256" key="3">
    <source>
        <dbReference type="ARBA" id="ARBA00007722"/>
    </source>
</evidence>
<dbReference type="eggNOG" id="KOG1601">
    <property type="taxonomic scope" value="Eukaryota"/>
</dbReference>
<dbReference type="GO" id="GO:0005634">
    <property type="term" value="C:nucleus"/>
    <property type="evidence" value="ECO:0007669"/>
    <property type="project" value="UniProtKB-SubCell"/>
</dbReference>
<reference evidence="16" key="3">
    <citation type="submission" date="2018-08" db="UniProtKB">
        <authorList>
            <consortium name="EnsemblPlants"/>
        </authorList>
    </citation>
    <scope>IDENTIFICATION</scope>
    <source>
        <strain evidence="16">cv. Bd21</strain>
    </source>
</reference>
<dbReference type="GO" id="GO:0043565">
    <property type="term" value="F:sequence-specific DNA binding"/>
    <property type="evidence" value="ECO:0007669"/>
    <property type="project" value="InterPro"/>
</dbReference>
<keyword evidence="6" id="KW-0862">Zinc</keyword>
<dbReference type="Gene3D" id="3.30.50.10">
    <property type="entry name" value="Erythroid Transcription Factor GATA-1, subunit A"/>
    <property type="match status" value="1"/>
</dbReference>
<dbReference type="InterPro" id="IPR013088">
    <property type="entry name" value="Znf_NHR/GATA"/>
</dbReference>
<keyword evidence="7" id="KW-0805">Transcription regulation</keyword>
<dbReference type="PROSITE" id="PS50114">
    <property type="entry name" value="GATA_ZN_FINGER_2"/>
    <property type="match status" value="1"/>
</dbReference>
<dbReference type="InterPro" id="IPR010399">
    <property type="entry name" value="Tify_dom"/>
</dbReference>
<comment type="function">
    <text evidence="1">Transcriptional activator that specifically binds 5'-GATA-3' or 5'-GAT-3' motifs within gene promoters.</text>
</comment>
<keyword evidence="4" id="KW-0479">Metal-binding</keyword>
<evidence type="ECO:0000256" key="8">
    <source>
        <dbReference type="ARBA" id="ARBA00023125"/>
    </source>
</evidence>
<dbReference type="SMR" id="I1IKY1"/>
<dbReference type="Proteomes" id="UP000008810">
    <property type="component" value="Chromosome 4"/>
</dbReference>
<sequence length="257" mass="28584">MQQQQPLPPICATAGADDEDPLALDFEFDVVLPDSDDDLFAFTPGFDQVFTDDQTAAAAAPMQQQQEMEVAEAEEQVGEEQLVMGYDGRMFVFDSVQPHKVETILSLLDGQELVPLPAQSTKPQLTYLVQPVVVPRDFDRPAALSRYRAKRQRKGLEPVVKADYSCRRDVALRMRRRGGRFVALSAKRTGDSPNELTLCTNCGERSDATPKMRRGPDGSRTFCNACGLMWDKTGRLRETAGNQSCGGGRWCRRSESM</sequence>
<accession>I1IKY1</accession>
<evidence type="ECO:0000256" key="2">
    <source>
        <dbReference type="ARBA" id="ARBA00004123"/>
    </source>
</evidence>
<evidence type="ECO:0000256" key="1">
    <source>
        <dbReference type="ARBA" id="ARBA00002206"/>
    </source>
</evidence>
<keyword evidence="10" id="KW-0804">Transcription</keyword>
<comment type="subcellular location">
    <subcellularLocation>
        <location evidence="2">Nucleus</location>
    </subcellularLocation>
</comment>
<gene>
    <name evidence="15" type="ORF">BRADI_4g15720v3</name>
</gene>
<evidence type="ECO:0000313" key="16">
    <source>
        <dbReference type="EnsemblPlants" id="KQJ88128"/>
    </source>
</evidence>
<evidence type="ECO:0000313" key="17">
    <source>
        <dbReference type="Proteomes" id="UP000008810"/>
    </source>
</evidence>
<evidence type="ECO:0000256" key="12">
    <source>
        <dbReference type="PROSITE-ProRule" id="PRU00094"/>
    </source>
</evidence>
<keyword evidence="17" id="KW-1185">Reference proteome</keyword>
<evidence type="ECO:0000256" key="10">
    <source>
        <dbReference type="ARBA" id="ARBA00023163"/>
    </source>
</evidence>
<dbReference type="GO" id="GO:0006355">
    <property type="term" value="P:regulation of DNA-templated transcription"/>
    <property type="evidence" value="ECO:0007669"/>
    <property type="project" value="InterPro"/>
</dbReference>
<reference evidence="15" key="2">
    <citation type="submission" date="2017-06" db="EMBL/GenBank/DDBJ databases">
        <title>WGS assembly of Brachypodium distachyon.</title>
        <authorList>
            <consortium name="The International Brachypodium Initiative"/>
            <person name="Lucas S."/>
            <person name="Harmon-Smith M."/>
            <person name="Lail K."/>
            <person name="Tice H."/>
            <person name="Grimwood J."/>
            <person name="Bruce D."/>
            <person name="Barry K."/>
            <person name="Shu S."/>
            <person name="Lindquist E."/>
            <person name="Wang M."/>
            <person name="Pitluck S."/>
            <person name="Vogel J.P."/>
            <person name="Garvin D.F."/>
            <person name="Mockler T.C."/>
            <person name="Schmutz J."/>
            <person name="Rokhsar D."/>
            <person name="Bevan M.W."/>
        </authorList>
    </citation>
    <scope>NUCLEOTIDE SEQUENCE</scope>
    <source>
        <strain evidence="15">Bd21</strain>
    </source>
</reference>
<dbReference type="Pfam" id="PF06203">
    <property type="entry name" value="CCT"/>
    <property type="match status" value="1"/>
</dbReference>
<dbReference type="Pfam" id="PF00320">
    <property type="entry name" value="GATA"/>
    <property type="match status" value="1"/>
</dbReference>
<evidence type="ECO:0000256" key="5">
    <source>
        <dbReference type="ARBA" id="ARBA00022771"/>
    </source>
</evidence>
<evidence type="ECO:0000256" key="7">
    <source>
        <dbReference type="ARBA" id="ARBA00023015"/>
    </source>
</evidence>
<reference evidence="15 16" key="1">
    <citation type="journal article" date="2010" name="Nature">
        <title>Genome sequencing and analysis of the model grass Brachypodium distachyon.</title>
        <authorList>
            <consortium name="International Brachypodium Initiative"/>
        </authorList>
    </citation>
    <scope>NUCLEOTIDE SEQUENCE [LARGE SCALE GENOMIC DNA]</scope>
    <source>
        <strain evidence="15 16">Bd21</strain>
    </source>
</reference>
<evidence type="ECO:0000256" key="11">
    <source>
        <dbReference type="ARBA" id="ARBA00023242"/>
    </source>
</evidence>
<keyword evidence="11" id="KW-0539">Nucleus</keyword>